<sequence>MRRKIKHGLYVDWNKASFRGIFAWALYGFIILDALDNIVKLIINFI</sequence>
<keyword evidence="1" id="KW-0812">Transmembrane</keyword>
<keyword evidence="1" id="KW-0472">Membrane</keyword>
<protein>
    <submittedName>
        <fullName evidence="2">Uncharacterized protein</fullName>
    </submittedName>
</protein>
<reference evidence="2" key="1">
    <citation type="journal article" date="2014" name="Front. Microbiol.">
        <title>High frequency of phylogenetically diverse reductive dehalogenase-homologous genes in deep subseafloor sedimentary metagenomes.</title>
        <authorList>
            <person name="Kawai M."/>
            <person name="Futagami T."/>
            <person name="Toyoda A."/>
            <person name="Takaki Y."/>
            <person name="Nishi S."/>
            <person name="Hori S."/>
            <person name="Arai W."/>
            <person name="Tsubouchi T."/>
            <person name="Morono Y."/>
            <person name="Uchiyama I."/>
            <person name="Ito T."/>
            <person name="Fujiyama A."/>
            <person name="Inagaki F."/>
            <person name="Takami H."/>
        </authorList>
    </citation>
    <scope>NUCLEOTIDE SEQUENCE</scope>
    <source>
        <strain evidence="2">Expedition CK06-06</strain>
    </source>
</reference>
<comment type="caution">
    <text evidence="2">The sequence shown here is derived from an EMBL/GenBank/DDBJ whole genome shotgun (WGS) entry which is preliminary data.</text>
</comment>
<evidence type="ECO:0000313" key="2">
    <source>
        <dbReference type="EMBL" id="GAG88265.1"/>
    </source>
</evidence>
<accession>X1AZW2</accession>
<feature type="transmembrane region" description="Helical" evidence="1">
    <location>
        <begin position="21"/>
        <end position="43"/>
    </location>
</feature>
<keyword evidence="1" id="KW-1133">Transmembrane helix</keyword>
<proteinExistence type="predicted"/>
<organism evidence="2">
    <name type="scientific">marine sediment metagenome</name>
    <dbReference type="NCBI Taxonomy" id="412755"/>
    <lineage>
        <taxon>unclassified sequences</taxon>
        <taxon>metagenomes</taxon>
        <taxon>ecological metagenomes</taxon>
    </lineage>
</organism>
<dbReference type="EMBL" id="BART01010362">
    <property type="protein sequence ID" value="GAG88265.1"/>
    <property type="molecule type" value="Genomic_DNA"/>
</dbReference>
<dbReference type="AlphaFoldDB" id="X1AZW2"/>
<evidence type="ECO:0000256" key="1">
    <source>
        <dbReference type="SAM" id="Phobius"/>
    </source>
</evidence>
<gene>
    <name evidence="2" type="ORF">S01H4_22569</name>
</gene>
<name>X1AZW2_9ZZZZ</name>